<feature type="compositionally biased region" description="Polar residues" evidence="1">
    <location>
        <begin position="1"/>
        <end position="16"/>
    </location>
</feature>
<dbReference type="InterPro" id="IPR052895">
    <property type="entry name" value="HetReg/Transcr_Mod"/>
</dbReference>
<name>A0ABR3XW95_9EURO</name>
<dbReference type="EMBL" id="JAVDPF010000009">
    <property type="protein sequence ID" value="KAL1880278.1"/>
    <property type="molecule type" value="Genomic_DNA"/>
</dbReference>
<evidence type="ECO:0000313" key="3">
    <source>
        <dbReference type="EMBL" id="KAL1880278.1"/>
    </source>
</evidence>
<evidence type="ECO:0000259" key="2">
    <source>
        <dbReference type="Pfam" id="PF06985"/>
    </source>
</evidence>
<evidence type="ECO:0000256" key="1">
    <source>
        <dbReference type="SAM" id="MobiDB-lite"/>
    </source>
</evidence>
<feature type="domain" description="Heterokaryon incompatibility" evidence="2">
    <location>
        <begin position="82"/>
        <end position="223"/>
    </location>
</feature>
<keyword evidence="4" id="KW-1185">Reference proteome</keyword>
<organism evidence="3 4">
    <name type="scientific">Paecilomyces lecythidis</name>
    <dbReference type="NCBI Taxonomy" id="3004212"/>
    <lineage>
        <taxon>Eukaryota</taxon>
        <taxon>Fungi</taxon>
        <taxon>Dikarya</taxon>
        <taxon>Ascomycota</taxon>
        <taxon>Pezizomycotina</taxon>
        <taxon>Eurotiomycetes</taxon>
        <taxon>Eurotiomycetidae</taxon>
        <taxon>Eurotiales</taxon>
        <taxon>Thermoascaceae</taxon>
        <taxon>Paecilomyces</taxon>
    </lineage>
</organism>
<dbReference type="InterPro" id="IPR010730">
    <property type="entry name" value="HET"/>
</dbReference>
<feature type="region of interest" description="Disordered" evidence="1">
    <location>
        <begin position="1"/>
        <end position="29"/>
    </location>
</feature>
<evidence type="ECO:0000313" key="4">
    <source>
        <dbReference type="Proteomes" id="UP001583193"/>
    </source>
</evidence>
<proteinExistence type="predicted"/>
<sequence length="799" mass="92199">MPSDTETTCYLQSQMSGEEGLGKNNGQDQDKISALKSPTWIAPETLSHGDIRLLRLRHAPVDDPIHADIEVVHLRDPSLPRYDALSYTWSDDSGDSDRSCPVFLGAYWDIAYVTRNCEQALRAIRDHKVDRLIWVDSLCINQACLNEKGDQVGLIREIFSKASKVIAYLGGESLESSRALRFLQDVSVAGKIPSEIANDKDLRKCLRTLFQRPYFTRVWAAQEVLLARDLQIFSGRHSAFWPKWASKLVDHGLHVPPWLFRNQSWYGFTGRDLLRILLNMSPYECSDPRDRIFAVLGLIYENDINPDYKLSVESVYIGITAYMIKNCRTMDVLALTGAKKKIFNTPSWVPDWSQKSERFFPNNILDSEGAFIAEDGILQVSTRVVFHGLLNCNHETQIGTDTGSMRICAVKLCDITGMVCNRTKFTYIVRAIGQRGTFIVTLPDPKYEISTDAMFLLSGWDHPVILRYQADSDTYLLVSPCVLSFGPPPSRTWFKPWEPKASYSQQDQIRVSALSPEEHDLLVEFHSRLQELCSISTTPTFQDTSPCLSIITNRTVNFFLLSLTSLRDIEARLREAWDQSNRRMRWMFNDQAAAWKFMQEVSRGHVERRIGQDEIRLKKSESLCLAKYCSVEFPISYQWDLRHFFWSFLRPPIPDLAAAEHIWSPIFDELNSQLHEIRIWTKATEQLFQVFEFTQTVLGNDWDMYPGNGLRQKWLDNYQNFQRAMGGDTQFQDQQTVHIDASCLWDWDEFETHLRARERLWDQQVPRELDPSINSNIADIIGLKSLGLEFYNEQTVRIR</sequence>
<protein>
    <recommendedName>
        <fullName evidence="2">Heterokaryon incompatibility domain-containing protein</fullName>
    </recommendedName>
</protein>
<dbReference type="PANTHER" id="PTHR24148:SF64">
    <property type="entry name" value="HETEROKARYON INCOMPATIBILITY DOMAIN-CONTAINING PROTEIN"/>
    <property type="match status" value="1"/>
</dbReference>
<gene>
    <name evidence="3" type="ORF">Plec18167_003681</name>
</gene>
<dbReference type="Pfam" id="PF06985">
    <property type="entry name" value="HET"/>
    <property type="match status" value="1"/>
</dbReference>
<dbReference type="Proteomes" id="UP001583193">
    <property type="component" value="Unassembled WGS sequence"/>
</dbReference>
<reference evidence="3 4" key="1">
    <citation type="journal article" date="2024" name="IMA Fungus">
        <title>IMA Genome - F19 : A genome assembly and annotation guide to empower mycologists, including annotated draft genome sequences of Ceratocystis pirilliformis, Diaporthe australafricana, Fusarium ophioides, Paecilomyces lecythidis, and Sporothrix stenoceras.</title>
        <authorList>
            <person name="Aylward J."/>
            <person name="Wilson A.M."/>
            <person name="Visagie C.M."/>
            <person name="Spraker J."/>
            <person name="Barnes I."/>
            <person name="Buitendag C."/>
            <person name="Ceriani C."/>
            <person name="Del Mar Angel L."/>
            <person name="du Plessis D."/>
            <person name="Fuchs T."/>
            <person name="Gasser K."/>
            <person name="Kramer D."/>
            <person name="Li W."/>
            <person name="Munsamy K."/>
            <person name="Piso A."/>
            <person name="Price J.L."/>
            <person name="Sonnekus B."/>
            <person name="Thomas C."/>
            <person name="van der Nest A."/>
            <person name="van Dijk A."/>
            <person name="van Heerden A."/>
            <person name="van Vuuren N."/>
            <person name="Yilmaz N."/>
            <person name="Duong T.A."/>
            <person name="van der Merwe N.A."/>
            <person name="Wingfield M.J."/>
            <person name="Wingfield B.D."/>
        </authorList>
    </citation>
    <scope>NUCLEOTIDE SEQUENCE [LARGE SCALE GENOMIC DNA]</scope>
    <source>
        <strain evidence="3 4">CMW 18167</strain>
    </source>
</reference>
<comment type="caution">
    <text evidence="3">The sequence shown here is derived from an EMBL/GenBank/DDBJ whole genome shotgun (WGS) entry which is preliminary data.</text>
</comment>
<dbReference type="PANTHER" id="PTHR24148">
    <property type="entry name" value="ANKYRIN REPEAT DOMAIN-CONTAINING PROTEIN 39 HOMOLOG-RELATED"/>
    <property type="match status" value="1"/>
</dbReference>
<accession>A0ABR3XW95</accession>